<dbReference type="GO" id="GO:0009736">
    <property type="term" value="P:cytokinin-activated signaling pathway"/>
    <property type="evidence" value="ECO:0007669"/>
    <property type="project" value="UniProtKB-KW"/>
</dbReference>
<keyword evidence="6" id="KW-0472">Membrane</keyword>
<dbReference type="GO" id="GO:0003824">
    <property type="term" value="F:catalytic activity"/>
    <property type="evidence" value="ECO:0007669"/>
    <property type="project" value="UniProtKB-ARBA"/>
</dbReference>
<dbReference type="GO" id="GO:0000160">
    <property type="term" value="P:phosphorelay signal transduction system"/>
    <property type="evidence" value="ECO:0007669"/>
    <property type="project" value="UniProtKB-KW"/>
</dbReference>
<keyword evidence="2" id="KW-0812">Transmembrane</keyword>
<evidence type="ECO:0000259" key="8">
    <source>
        <dbReference type="PROSITE" id="PS50839"/>
    </source>
</evidence>
<dbReference type="EMBL" id="CAJGYO010000015">
    <property type="protein sequence ID" value="CAD6270815.1"/>
    <property type="molecule type" value="Genomic_DNA"/>
</dbReference>
<keyword evidence="4" id="KW-1133">Transmembrane helix</keyword>
<dbReference type="PROSITE" id="PS50839">
    <property type="entry name" value="CHASE"/>
    <property type="match status" value="1"/>
</dbReference>
<dbReference type="GO" id="GO:0016020">
    <property type="term" value="C:membrane"/>
    <property type="evidence" value="ECO:0007669"/>
    <property type="project" value="UniProtKB-SubCell"/>
</dbReference>
<evidence type="ECO:0000256" key="7">
    <source>
        <dbReference type="SAM" id="SignalP"/>
    </source>
</evidence>
<evidence type="ECO:0000256" key="4">
    <source>
        <dbReference type="ARBA" id="ARBA00022989"/>
    </source>
</evidence>
<dbReference type="InterPro" id="IPR006189">
    <property type="entry name" value="CHASE_dom"/>
</dbReference>
<dbReference type="OrthoDB" id="303614at2759"/>
<evidence type="ECO:0000313" key="10">
    <source>
        <dbReference type="Proteomes" id="UP000604825"/>
    </source>
</evidence>
<protein>
    <recommendedName>
        <fullName evidence="8">CHASE domain-containing protein</fullName>
    </recommendedName>
</protein>
<comment type="caution">
    <text evidence="9">The sequence shown here is derived from an EMBL/GenBank/DDBJ whole genome shotgun (WGS) entry which is preliminary data.</text>
</comment>
<feature type="chain" id="PRO_5032400494" description="CHASE domain-containing protein" evidence="7">
    <location>
        <begin position="23"/>
        <end position="225"/>
    </location>
</feature>
<keyword evidence="5" id="KW-0902">Two-component regulatory system</keyword>
<keyword evidence="10" id="KW-1185">Reference proteome</keyword>
<dbReference type="AlphaFoldDB" id="A0A811RLG9"/>
<evidence type="ECO:0000256" key="5">
    <source>
        <dbReference type="ARBA" id="ARBA00023012"/>
    </source>
</evidence>
<proteinExistence type="predicted"/>
<comment type="subcellular location">
    <subcellularLocation>
        <location evidence="1">Membrane</location>
    </subcellularLocation>
</comment>
<dbReference type="Gene3D" id="3.30.450.350">
    <property type="entry name" value="CHASE domain"/>
    <property type="match status" value="1"/>
</dbReference>
<evidence type="ECO:0000256" key="3">
    <source>
        <dbReference type="ARBA" id="ARBA00022864"/>
    </source>
</evidence>
<keyword evidence="7" id="KW-0732">Signal</keyword>
<dbReference type="InterPro" id="IPR042240">
    <property type="entry name" value="CHASE_sf"/>
</dbReference>
<organism evidence="9 10">
    <name type="scientific">Miscanthus lutarioriparius</name>
    <dbReference type="NCBI Taxonomy" id="422564"/>
    <lineage>
        <taxon>Eukaryota</taxon>
        <taxon>Viridiplantae</taxon>
        <taxon>Streptophyta</taxon>
        <taxon>Embryophyta</taxon>
        <taxon>Tracheophyta</taxon>
        <taxon>Spermatophyta</taxon>
        <taxon>Magnoliopsida</taxon>
        <taxon>Liliopsida</taxon>
        <taxon>Poales</taxon>
        <taxon>Poaceae</taxon>
        <taxon>PACMAD clade</taxon>
        <taxon>Panicoideae</taxon>
        <taxon>Andropogonodae</taxon>
        <taxon>Andropogoneae</taxon>
        <taxon>Saccharinae</taxon>
        <taxon>Miscanthus</taxon>
    </lineage>
</organism>
<name>A0A811RLG9_9POAL</name>
<feature type="domain" description="CHASE" evidence="8">
    <location>
        <begin position="100"/>
        <end position="225"/>
    </location>
</feature>
<evidence type="ECO:0000256" key="2">
    <source>
        <dbReference type="ARBA" id="ARBA00022692"/>
    </source>
</evidence>
<feature type="signal peptide" evidence="7">
    <location>
        <begin position="1"/>
        <end position="22"/>
    </location>
</feature>
<sequence length="225" mass="25539">MRLLLALVLFAKSLLRTTGCLASRMLREHWRWVVIPAAWALMSYLILDYTSSQVAEKRWESLVSMCHERARMLKYQVNVSMNSLQALAILISTFHHSKNPSSAIDQMTFARYAERTVFERPLTSGVAYGVRVNCTEREQFERQQGWSIKKMYSSKTKKLSRGPGNATVAEVREPAEEYAPVIFAQDTYENVISFDLLSGAVSTLSAPSPAPSSPPFPSQRFYIFQ</sequence>
<dbReference type="Gene3D" id="6.10.250.1190">
    <property type="match status" value="1"/>
</dbReference>
<evidence type="ECO:0000313" key="9">
    <source>
        <dbReference type="EMBL" id="CAD6270815.1"/>
    </source>
</evidence>
<gene>
    <name evidence="9" type="ORF">NCGR_LOCUS54107</name>
</gene>
<dbReference type="Proteomes" id="UP000604825">
    <property type="component" value="Unassembled WGS sequence"/>
</dbReference>
<evidence type="ECO:0000256" key="1">
    <source>
        <dbReference type="ARBA" id="ARBA00004370"/>
    </source>
</evidence>
<accession>A0A811RLG9</accession>
<keyword evidence="3" id="KW-0932">Cytokinin signaling pathway</keyword>
<reference evidence="9" key="1">
    <citation type="submission" date="2020-10" db="EMBL/GenBank/DDBJ databases">
        <authorList>
            <person name="Han B."/>
            <person name="Lu T."/>
            <person name="Zhao Q."/>
            <person name="Huang X."/>
            <person name="Zhao Y."/>
        </authorList>
    </citation>
    <scope>NUCLEOTIDE SEQUENCE</scope>
</reference>
<dbReference type="Pfam" id="PF03924">
    <property type="entry name" value="CHASE"/>
    <property type="match status" value="1"/>
</dbReference>
<evidence type="ECO:0000256" key="6">
    <source>
        <dbReference type="ARBA" id="ARBA00023136"/>
    </source>
</evidence>